<reference evidence="1" key="1">
    <citation type="submission" date="2022-11" db="EMBL/GenBank/DDBJ databases">
        <title>Centuries of genome instability and evolution in soft-shell clam transmissible cancer (bioRxiv).</title>
        <authorList>
            <person name="Hart S.F.M."/>
            <person name="Yonemitsu M.A."/>
            <person name="Giersch R.M."/>
            <person name="Beal B.F."/>
            <person name="Arriagada G."/>
            <person name="Davis B.W."/>
            <person name="Ostrander E.A."/>
            <person name="Goff S.P."/>
            <person name="Metzger M.J."/>
        </authorList>
    </citation>
    <scope>NUCLEOTIDE SEQUENCE</scope>
    <source>
        <strain evidence="1">MELC-2E11</strain>
        <tissue evidence="1">Siphon/mantle</tissue>
    </source>
</reference>
<gene>
    <name evidence="1" type="ORF">MAR_033434</name>
</gene>
<accession>A0ABY7G8Z3</accession>
<proteinExistence type="predicted"/>
<evidence type="ECO:0000313" key="2">
    <source>
        <dbReference type="Proteomes" id="UP001164746"/>
    </source>
</evidence>
<organism evidence="1 2">
    <name type="scientific">Mya arenaria</name>
    <name type="common">Soft-shell clam</name>
    <dbReference type="NCBI Taxonomy" id="6604"/>
    <lineage>
        <taxon>Eukaryota</taxon>
        <taxon>Metazoa</taxon>
        <taxon>Spiralia</taxon>
        <taxon>Lophotrochozoa</taxon>
        <taxon>Mollusca</taxon>
        <taxon>Bivalvia</taxon>
        <taxon>Autobranchia</taxon>
        <taxon>Heteroconchia</taxon>
        <taxon>Euheterodonta</taxon>
        <taxon>Imparidentia</taxon>
        <taxon>Neoheterodontei</taxon>
        <taxon>Myida</taxon>
        <taxon>Myoidea</taxon>
        <taxon>Myidae</taxon>
        <taxon>Mya</taxon>
    </lineage>
</organism>
<protein>
    <submittedName>
        <fullName evidence="1">Uncharacterized protein</fullName>
    </submittedName>
</protein>
<evidence type="ECO:0000313" key="1">
    <source>
        <dbReference type="EMBL" id="WAR30892.1"/>
    </source>
</evidence>
<name>A0ABY7G8Z3_MYAAR</name>
<sequence>MYWLRGNVSTRLINLNAAEENASDEQVTLNMGHVLQALIGCSRFSRNMGKGSGMIDFDHTAQRFSHVNTCMPGICFSSTKSLTESEQLEKHHICIIMELRACLKKT</sequence>
<dbReference type="Proteomes" id="UP001164746">
    <property type="component" value="Chromosome 17"/>
</dbReference>
<dbReference type="EMBL" id="CP111028">
    <property type="protein sequence ID" value="WAR30892.1"/>
    <property type="molecule type" value="Genomic_DNA"/>
</dbReference>
<keyword evidence="2" id="KW-1185">Reference proteome</keyword>